<dbReference type="GeneID" id="18910878"/>
<dbReference type="EMBL" id="JH930470">
    <property type="protein sequence ID" value="EKM57729.1"/>
    <property type="molecule type" value="Genomic_DNA"/>
</dbReference>
<reference evidence="2 3" key="1">
    <citation type="journal article" date="2012" name="BMC Genomics">
        <title>Comparative genomics of the white-rot fungi, Phanerochaete carnosa and P. chrysosporium, to elucidate the genetic basis of the distinct wood types they colonize.</title>
        <authorList>
            <person name="Suzuki H."/>
            <person name="MacDonald J."/>
            <person name="Syed K."/>
            <person name="Salamov A."/>
            <person name="Hori C."/>
            <person name="Aerts A."/>
            <person name="Henrissat B."/>
            <person name="Wiebenga A."/>
            <person name="vanKuyk P.A."/>
            <person name="Barry K."/>
            <person name="Lindquist E."/>
            <person name="LaButti K."/>
            <person name="Lapidus A."/>
            <person name="Lucas S."/>
            <person name="Coutinho P."/>
            <person name="Gong Y."/>
            <person name="Samejima M."/>
            <person name="Mahadevan R."/>
            <person name="Abou-Zaid M."/>
            <person name="de Vries R.P."/>
            <person name="Igarashi K."/>
            <person name="Yadav J.S."/>
            <person name="Grigoriev I.V."/>
            <person name="Master E.R."/>
        </authorList>
    </citation>
    <scope>NUCLEOTIDE SEQUENCE [LARGE SCALE GENOMIC DNA]</scope>
    <source>
        <strain evidence="2 3">HHB-10118-sp</strain>
    </source>
</reference>
<gene>
    <name evidence="2" type="ORF">PHACADRAFT_192865</name>
</gene>
<keyword evidence="3" id="KW-1185">Reference proteome</keyword>
<dbReference type="CDD" id="cd21037">
    <property type="entry name" value="MLKL_NTD"/>
    <property type="match status" value="1"/>
</dbReference>
<feature type="compositionally biased region" description="Polar residues" evidence="1">
    <location>
        <begin position="229"/>
        <end position="239"/>
    </location>
</feature>
<dbReference type="KEGG" id="pco:PHACADRAFT_192865"/>
<dbReference type="InParanoid" id="K5WF68"/>
<organism evidence="2 3">
    <name type="scientific">Phanerochaete carnosa (strain HHB-10118-sp)</name>
    <name type="common">White-rot fungus</name>
    <name type="synonym">Peniophora carnosa</name>
    <dbReference type="NCBI Taxonomy" id="650164"/>
    <lineage>
        <taxon>Eukaryota</taxon>
        <taxon>Fungi</taxon>
        <taxon>Dikarya</taxon>
        <taxon>Basidiomycota</taxon>
        <taxon>Agaricomycotina</taxon>
        <taxon>Agaricomycetes</taxon>
        <taxon>Polyporales</taxon>
        <taxon>Phanerochaetaceae</taxon>
        <taxon>Phanerochaete</taxon>
    </lineage>
</organism>
<evidence type="ECO:0000313" key="3">
    <source>
        <dbReference type="Proteomes" id="UP000008370"/>
    </source>
</evidence>
<dbReference type="HOGENOM" id="CLU_1078108_0_0_1"/>
<evidence type="ECO:0000313" key="2">
    <source>
        <dbReference type="EMBL" id="EKM57729.1"/>
    </source>
</evidence>
<evidence type="ECO:0000256" key="1">
    <source>
        <dbReference type="SAM" id="MobiDB-lite"/>
    </source>
</evidence>
<dbReference type="InterPro" id="IPR059179">
    <property type="entry name" value="MLKL-like_MCAfunc"/>
</dbReference>
<sequence length="258" mass="28359">MSLNTRGTRLRPSNENVHTLLDGVVVALTIAKDATAAFPPLQSAVGGVASVVDVVKKMGANIDQIKLLEQHANQLSTALQNPIFKNEKACPEDLRWRIDTLERHESIRSASLAYSLPHRQLAESTKEIRKLASRSKISRFFRSDSHTGTINEHITKISRTIEAFLIGGIVNLEVGVNELLRRFDKVDTRLDENQAFIVPVSILPGATHGVETQSTSAFRLPREPVLNTSNLDGLQNHTPQADRLGPAASATWTEHGKP</sequence>
<name>K5WF68_PHACS</name>
<dbReference type="Proteomes" id="UP000008370">
    <property type="component" value="Unassembled WGS sequence"/>
</dbReference>
<feature type="region of interest" description="Disordered" evidence="1">
    <location>
        <begin position="229"/>
        <end position="258"/>
    </location>
</feature>
<dbReference type="RefSeq" id="XP_007393075.1">
    <property type="nucleotide sequence ID" value="XM_007393013.1"/>
</dbReference>
<dbReference type="STRING" id="650164.K5WF68"/>
<protein>
    <submittedName>
        <fullName evidence="2">Uncharacterized protein</fullName>
    </submittedName>
</protein>
<accession>K5WF68</accession>
<proteinExistence type="predicted"/>
<dbReference type="AlphaFoldDB" id="K5WF68"/>